<dbReference type="EMBL" id="BJWL01000006">
    <property type="protein sequence ID" value="GFY89134.1"/>
    <property type="molecule type" value="Genomic_DNA"/>
</dbReference>
<dbReference type="InterPro" id="IPR036047">
    <property type="entry name" value="F-box-like_dom_sf"/>
</dbReference>
<comment type="caution">
    <text evidence="3">The sequence shown here is derived from an EMBL/GenBank/DDBJ whole genome shotgun (WGS) entry which is preliminary data.</text>
</comment>
<feature type="chain" id="PRO_5029549015" description="F-box domain-containing protein" evidence="1">
    <location>
        <begin position="16"/>
        <end position="267"/>
    </location>
</feature>
<accession>A0A7J0ERL6</accession>
<keyword evidence="4" id="KW-1185">Reference proteome</keyword>
<reference evidence="3 4" key="1">
    <citation type="submission" date="2019-07" db="EMBL/GenBank/DDBJ databases">
        <title>De Novo Assembly of kiwifruit Actinidia rufa.</title>
        <authorList>
            <person name="Sugita-Konishi S."/>
            <person name="Sato K."/>
            <person name="Mori E."/>
            <person name="Abe Y."/>
            <person name="Kisaki G."/>
            <person name="Hamano K."/>
            <person name="Suezawa K."/>
            <person name="Otani M."/>
            <person name="Fukuda T."/>
            <person name="Manabe T."/>
            <person name="Gomi K."/>
            <person name="Tabuchi M."/>
            <person name="Akimitsu K."/>
            <person name="Kataoka I."/>
        </authorList>
    </citation>
    <scope>NUCLEOTIDE SEQUENCE [LARGE SCALE GENOMIC DNA]</scope>
    <source>
        <strain evidence="4">cv. Fuchu</strain>
    </source>
</reference>
<dbReference type="CDD" id="cd22157">
    <property type="entry name" value="F-box_AtFBW1-like"/>
    <property type="match status" value="1"/>
</dbReference>
<dbReference type="InterPro" id="IPR017451">
    <property type="entry name" value="F-box-assoc_interact_dom"/>
</dbReference>
<dbReference type="Pfam" id="PF12937">
    <property type="entry name" value="F-box-like"/>
    <property type="match status" value="1"/>
</dbReference>
<evidence type="ECO:0000313" key="3">
    <source>
        <dbReference type="EMBL" id="GFY89134.1"/>
    </source>
</evidence>
<dbReference type="Proteomes" id="UP000585474">
    <property type="component" value="Unassembled WGS sequence"/>
</dbReference>
<name>A0A7J0ERL6_9ERIC</name>
<dbReference type="Pfam" id="PF08268">
    <property type="entry name" value="FBA_3"/>
    <property type="match status" value="1"/>
</dbReference>
<organism evidence="3 4">
    <name type="scientific">Actinidia rufa</name>
    <dbReference type="NCBI Taxonomy" id="165716"/>
    <lineage>
        <taxon>Eukaryota</taxon>
        <taxon>Viridiplantae</taxon>
        <taxon>Streptophyta</taxon>
        <taxon>Embryophyta</taxon>
        <taxon>Tracheophyta</taxon>
        <taxon>Spermatophyta</taxon>
        <taxon>Magnoliopsida</taxon>
        <taxon>eudicotyledons</taxon>
        <taxon>Gunneridae</taxon>
        <taxon>Pentapetalae</taxon>
        <taxon>asterids</taxon>
        <taxon>Ericales</taxon>
        <taxon>Actinidiaceae</taxon>
        <taxon>Actinidia</taxon>
    </lineage>
</organism>
<evidence type="ECO:0000259" key="2">
    <source>
        <dbReference type="SMART" id="SM00256"/>
    </source>
</evidence>
<gene>
    <name evidence="3" type="ORF">Acr_06g0010740</name>
</gene>
<dbReference type="NCBIfam" id="TIGR01640">
    <property type="entry name" value="F_box_assoc_1"/>
    <property type="match status" value="1"/>
</dbReference>
<proteinExistence type="predicted"/>
<protein>
    <recommendedName>
        <fullName evidence="2">F-box domain-containing protein</fullName>
    </recommendedName>
</protein>
<dbReference type="Gene3D" id="1.20.1280.50">
    <property type="match status" value="1"/>
</dbReference>
<dbReference type="AlphaFoldDB" id="A0A7J0ERL6"/>
<dbReference type="SUPFAM" id="SSF81383">
    <property type="entry name" value="F-box domain"/>
    <property type="match status" value="1"/>
</dbReference>
<dbReference type="InterPro" id="IPR013187">
    <property type="entry name" value="F-box-assoc_dom_typ3"/>
</dbReference>
<dbReference type="PANTHER" id="PTHR31672:SF2">
    <property type="entry name" value="F-BOX DOMAIN-CONTAINING PROTEIN"/>
    <property type="match status" value="1"/>
</dbReference>
<dbReference type="OrthoDB" id="1306079at2759"/>
<keyword evidence="1" id="KW-0732">Signal</keyword>
<dbReference type="SMART" id="SM00256">
    <property type="entry name" value="FBOX"/>
    <property type="match status" value="1"/>
</dbReference>
<feature type="signal peptide" evidence="1">
    <location>
        <begin position="1"/>
        <end position="15"/>
    </location>
</feature>
<dbReference type="InterPro" id="IPR001810">
    <property type="entry name" value="F-box_dom"/>
</dbReference>
<dbReference type="InterPro" id="IPR050796">
    <property type="entry name" value="SCF_F-box_component"/>
</dbReference>
<feature type="domain" description="F-box" evidence="2">
    <location>
        <begin position="31"/>
        <end position="70"/>
    </location>
</feature>
<sequence>MFLQCLKWIPHLCHQLVWLVAIHEKGFVKPLPDDIIIDILSRLPAECVLECRKVCRLWLALTSTPHFIEMHLKRATPEIFVHCLYYPNWVKDELDLFIFYEGAKKDKMIKKMHAGSIMHFLKGYRHVLIGSCNGLLLFMSNSQTRIYGICNPVTRQFVNLIVPEPSSGILCGFFFHSPTKEFRVLYVVWESIGFVYFIYTFGDKSWRRLANVFPYEPARLVSPVMVNGVLHWMVDFRSGYNGVIPPCSNSVMMFNVDTEDFRSMPHP</sequence>
<dbReference type="PANTHER" id="PTHR31672">
    <property type="entry name" value="BNACNNG10540D PROTEIN"/>
    <property type="match status" value="1"/>
</dbReference>
<evidence type="ECO:0000256" key="1">
    <source>
        <dbReference type="SAM" id="SignalP"/>
    </source>
</evidence>
<evidence type="ECO:0000313" key="4">
    <source>
        <dbReference type="Proteomes" id="UP000585474"/>
    </source>
</evidence>